<accession>B3RY01</accession>
<evidence type="ECO:0000256" key="3">
    <source>
        <dbReference type="ARBA" id="ARBA00022532"/>
    </source>
</evidence>
<dbReference type="EMBL" id="DS985245">
    <property type="protein sequence ID" value="EDV24515.1"/>
    <property type="molecule type" value="Genomic_DNA"/>
</dbReference>
<dbReference type="Gene3D" id="3.40.718.10">
    <property type="entry name" value="Isopropylmalate Dehydrogenase"/>
    <property type="match status" value="1"/>
</dbReference>
<dbReference type="GO" id="GO:0006099">
    <property type="term" value="P:tricarboxylic acid cycle"/>
    <property type="evidence" value="ECO:0000318"/>
    <property type="project" value="GO_Central"/>
</dbReference>
<dbReference type="Pfam" id="PF00180">
    <property type="entry name" value="Iso_dh"/>
    <property type="match status" value="1"/>
</dbReference>
<dbReference type="RefSeq" id="XP_002112405.1">
    <property type="nucleotide sequence ID" value="XM_002112369.1"/>
</dbReference>
<dbReference type="GO" id="GO:0006102">
    <property type="term" value="P:isocitrate metabolic process"/>
    <property type="evidence" value="ECO:0000318"/>
    <property type="project" value="GO_Central"/>
</dbReference>
<comment type="subcellular location">
    <subcellularLocation>
        <location evidence="1">Mitochondrion</location>
    </subcellularLocation>
</comment>
<dbReference type="FunFam" id="3.40.718.10:FF:000001">
    <property type="entry name" value="Isocitrate dehydrogenase [NAD] subunit, mitochondrial"/>
    <property type="match status" value="1"/>
</dbReference>
<evidence type="ECO:0000313" key="7">
    <source>
        <dbReference type="EMBL" id="EDV24515.1"/>
    </source>
</evidence>
<keyword evidence="3" id="KW-0816">Tricarboxylic acid cycle</keyword>
<dbReference type="GO" id="GO:0005739">
    <property type="term" value="C:mitochondrion"/>
    <property type="evidence" value="ECO:0000318"/>
    <property type="project" value="GO_Central"/>
</dbReference>
<feature type="domain" description="Isopropylmalate dehydrogenase-like" evidence="6">
    <location>
        <begin position="89"/>
        <end position="408"/>
    </location>
</feature>
<dbReference type="Proteomes" id="UP000009022">
    <property type="component" value="Unassembled WGS sequence"/>
</dbReference>
<dbReference type="KEGG" id="tad:TRIADDRAFT_63943"/>
<protein>
    <recommendedName>
        <fullName evidence="6">Isopropylmalate dehydrogenase-like domain-containing protein</fullName>
    </recommendedName>
</protein>
<gene>
    <name evidence="7" type="ORF">TRIADDRAFT_63943</name>
</gene>
<dbReference type="GeneID" id="6754053"/>
<evidence type="ECO:0000256" key="5">
    <source>
        <dbReference type="ARBA" id="ARBA00023128"/>
    </source>
</evidence>
<reference evidence="7 8" key="1">
    <citation type="journal article" date="2008" name="Nature">
        <title>The Trichoplax genome and the nature of placozoans.</title>
        <authorList>
            <person name="Srivastava M."/>
            <person name="Begovic E."/>
            <person name="Chapman J."/>
            <person name="Putnam N.H."/>
            <person name="Hellsten U."/>
            <person name="Kawashima T."/>
            <person name="Kuo A."/>
            <person name="Mitros T."/>
            <person name="Salamov A."/>
            <person name="Carpenter M.L."/>
            <person name="Signorovitch A.Y."/>
            <person name="Moreno M.A."/>
            <person name="Kamm K."/>
            <person name="Grimwood J."/>
            <person name="Schmutz J."/>
            <person name="Shapiro H."/>
            <person name="Grigoriev I.V."/>
            <person name="Buss L.W."/>
            <person name="Schierwater B."/>
            <person name="Dellaporta S.L."/>
            <person name="Rokhsar D.S."/>
        </authorList>
    </citation>
    <scope>NUCLEOTIDE SEQUENCE [LARGE SCALE GENOMIC DNA]</scope>
    <source>
        <strain evidence="7 8">Grell-BS-1999</strain>
    </source>
</reference>
<dbReference type="OMA" id="DGVHTYD"/>
<dbReference type="OrthoDB" id="10261637at2759"/>
<dbReference type="STRING" id="10228.B3RY01"/>
<dbReference type="InterPro" id="IPR004434">
    <property type="entry name" value="Isocitrate_DH_NAD"/>
</dbReference>
<evidence type="ECO:0000256" key="1">
    <source>
        <dbReference type="ARBA" id="ARBA00004173"/>
    </source>
</evidence>
<keyword evidence="5" id="KW-0496">Mitochondrion</keyword>
<dbReference type="PANTHER" id="PTHR11835:SF60">
    <property type="entry name" value="ISOCITRATE DEHYDROGENASE [NAD] SUBUNIT, MITOCHONDRIAL"/>
    <property type="match status" value="1"/>
</dbReference>
<evidence type="ECO:0000313" key="8">
    <source>
        <dbReference type="Proteomes" id="UP000009022"/>
    </source>
</evidence>
<proteinExistence type="inferred from homology"/>
<dbReference type="AlphaFoldDB" id="B3RY01"/>
<dbReference type="FunCoup" id="B3RY01">
    <property type="interactions" value="1232"/>
</dbReference>
<dbReference type="SUPFAM" id="SSF53659">
    <property type="entry name" value="Isocitrate/Isopropylmalate dehydrogenase-like"/>
    <property type="match status" value="1"/>
</dbReference>
<keyword evidence="8" id="KW-1185">Reference proteome</keyword>
<dbReference type="NCBIfam" id="TIGR00175">
    <property type="entry name" value="mito_nad_idh"/>
    <property type="match status" value="1"/>
</dbReference>
<dbReference type="InterPro" id="IPR024084">
    <property type="entry name" value="IsoPropMal-DH-like_dom"/>
</dbReference>
<dbReference type="PhylomeDB" id="B3RY01"/>
<dbReference type="eggNOG" id="KOG0784">
    <property type="taxonomic scope" value="Eukaryota"/>
</dbReference>
<evidence type="ECO:0000259" key="6">
    <source>
        <dbReference type="SMART" id="SM01329"/>
    </source>
</evidence>
<dbReference type="CTD" id="6754053"/>
<name>B3RY01_TRIAD</name>
<organism evidence="7 8">
    <name type="scientific">Trichoplax adhaerens</name>
    <name type="common">Trichoplax reptans</name>
    <dbReference type="NCBI Taxonomy" id="10228"/>
    <lineage>
        <taxon>Eukaryota</taxon>
        <taxon>Metazoa</taxon>
        <taxon>Placozoa</taxon>
        <taxon>Uniplacotomia</taxon>
        <taxon>Trichoplacea</taxon>
        <taxon>Trichoplacidae</taxon>
        <taxon>Trichoplax</taxon>
    </lineage>
</organism>
<dbReference type="PANTHER" id="PTHR11835">
    <property type="entry name" value="DECARBOXYLATING DEHYDROGENASES-ISOCITRATE, ISOPROPYLMALATE, TARTRATE"/>
    <property type="match status" value="1"/>
</dbReference>
<comment type="similarity">
    <text evidence="2">Belongs to the isocitrate and isopropylmalate dehydrogenases family.</text>
</comment>
<dbReference type="SMART" id="SM01329">
    <property type="entry name" value="Iso_dh"/>
    <property type="match status" value="1"/>
</dbReference>
<dbReference type="HOGENOM" id="CLU_031953_0_0_1"/>
<keyword evidence="4" id="KW-0809">Transit peptide</keyword>
<evidence type="ECO:0000256" key="2">
    <source>
        <dbReference type="ARBA" id="ARBA00007769"/>
    </source>
</evidence>
<evidence type="ECO:0000256" key="4">
    <source>
        <dbReference type="ARBA" id="ARBA00022946"/>
    </source>
</evidence>
<dbReference type="InParanoid" id="B3RY01"/>
<sequence>MKREEILYIYSSKKYTHNSRTAAAATDTVVGTAYYKIDTARITGNSVISSYMYLFNLQGLHMQFYPIGHRLLSSSKANYAFSQYGGRYTVTLIPGDGIGPEMARHVKTVLHKCGAPIDFEVIDIKDESSTDAAIISLKRNGIGLKGTITTNISNPQSQSINAQIRRKLDLYSNIVPCKSIPGVWTRHGQVDLVVIRENTEGEYGSLEHENVDGVVESLKIITEKKSRRIAKFAFDYALQNNRRKVTAIHKANIMKLADGLFLETCREISKDYTDIEFESMIIDNCCMQMVTNPQQFDVMVMPNLYGNIVSHIGIGLVGGIGLVPGKNIGDKYAIFESGARNIGSDLVGLNRANPCGFLFTSALMLRHLGLDDYADIIESAVRTTIKNGKCRTPDIQGDRTTADFIDAVIKEIDVQ</sequence>